<comment type="subcellular location">
    <subcellularLocation>
        <location evidence="3 14">Cytoplasm</location>
    </subcellularLocation>
</comment>
<reference evidence="19" key="1">
    <citation type="submission" date="2015-12" db="EMBL/GenBank/DDBJ databases">
        <authorList>
            <person name="Lima A."/>
            <person name="Farahani Zayas N."/>
            <person name="Castro Da Silva M.A."/>
            <person name="Cabral A."/>
            <person name="Pessatti M.L."/>
        </authorList>
    </citation>
    <scope>NUCLEOTIDE SEQUENCE [LARGE SCALE GENOMIC DNA]</scope>
    <source>
        <strain evidence="19">LAMA 842</strain>
    </source>
</reference>
<feature type="binding site" evidence="14">
    <location>
        <begin position="35"/>
        <end position="44"/>
    </location>
    <ligand>
        <name>FAD</name>
        <dbReference type="ChEBI" id="CHEBI:57692"/>
    </ligand>
</feature>
<dbReference type="SUPFAM" id="SSF55424">
    <property type="entry name" value="FAD/NAD-linked reductases, dimerisation (C-terminal) domain"/>
    <property type="match status" value="1"/>
</dbReference>
<evidence type="ECO:0000256" key="9">
    <source>
        <dbReference type="ARBA" id="ARBA00022827"/>
    </source>
</evidence>
<dbReference type="AlphaFoldDB" id="A0A137SCW1"/>
<accession>A0A137SCW1</accession>
<evidence type="ECO:0000259" key="17">
    <source>
        <dbReference type="Pfam" id="PF07992"/>
    </source>
</evidence>
<feature type="domain" description="FAD/NAD(P)-binding" evidence="17">
    <location>
        <begin position="6"/>
        <end position="324"/>
    </location>
</feature>
<dbReference type="GO" id="GO:0006103">
    <property type="term" value="P:2-oxoglutarate metabolic process"/>
    <property type="evidence" value="ECO:0007669"/>
    <property type="project" value="TreeGrafter"/>
</dbReference>
<dbReference type="Pfam" id="PF07992">
    <property type="entry name" value="Pyr_redox_2"/>
    <property type="match status" value="1"/>
</dbReference>
<dbReference type="HAMAP" id="MF_00247">
    <property type="entry name" value="SthA"/>
    <property type="match status" value="1"/>
</dbReference>
<dbReference type="FunFam" id="3.50.50.60:FF:000008">
    <property type="entry name" value="Soluble pyridine nucleotide transhydrogenase"/>
    <property type="match status" value="1"/>
</dbReference>
<dbReference type="InterPro" id="IPR023753">
    <property type="entry name" value="FAD/NAD-binding_dom"/>
</dbReference>
<evidence type="ECO:0000256" key="2">
    <source>
        <dbReference type="ARBA" id="ARBA00002842"/>
    </source>
</evidence>
<dbReference type="EC" id="1.6.1.1" evidence="5 14"/>
<evidence type="ECO:0000256" key="15">
    <source>
        <dbReference type="PIRSR" id="PIRSR000350-3"/>
    </source>
</evidence>
<dbReference type="InterPro" id="IPR004099">
    <property type="entry name" value="Pyr_nucl-diS_OxRdtase_dimer"/>
</dbReference>
<comment type="cofactor">
    <cofactor evidence="14 15">
        <name>FAD</name>
        <dbReference type="ChEBI" id="CHEBI:57692"/>
    </cofactor>
    <text evidence="14 15">Binds 1 FAD per subunit.</text>
</comment>
<dbReference type="GO" id="GO:0006739">
    <property type="term" value="P:NADP+ metabolic process"/>
    <property type="evidence" value="ECO:0007669"/>
    <property type="project" value="UniProtKB-UniRule"/>
</dbReference>
<dbReference type="InterPro" id="IPR036188">
    <property type="entry name" value="FAD/NAD-bd_sf"/>
</dbReference>
<dbReference type="GO" id="GO:0004148">
    <property type="term" value="F:dihydrolipoyl dehydrogenase (NADH) activity"/>
    <property type="evidence" value="ECO:0007669"/>
    <property type="project" value="TreeGrafter"/>
</dbReference>
<dbReference type="SUPFAM" id="SSF51905">
    <property type="entry name" value="FAD/NAD(P)-binding domain"/>
    <property type="match status" value="1"/>
</dbReference>
<dbReference type="FunFam" id="3.30.390.30:FF:000002">
    <property type="entry name" value="Soluble pyridine nucleotide transhydrogenase"/>
    <property type="match status" value="1"/>
</dbReference>
<evidence type="ECO:0000256" key="11">
    <source>
        <dbReference type="ARBA" id="ARBA00023002"/>
    </source>
</evidence>
<dbReference type="InterPro" id="IPR016156">
    <property type="entry name" value="FAD/NAD-linked_Rdtase_dimer_sf"/>
</dbReference>
<evidence type="ECO:0000256" key="13">
    <source>
        <dbReference type="ARBA" id="ARBA00031183"/>
    </source>
</evidence>
<comment type="function">
    <text evidence="2 14">Conversion of NADPH, generated by peripheral catabolic pathways, to NADH, which can enter the respiratory chain for energy generation.</text>
</comment>
<dbReference type="RefSeq" id="WP_061331861.1">
    <property type="nucleotide sequence ID" value="NZ_LOCO01000007.1"/>
</dbReference>
<evidence type="ECO:0000256" key="7">
    <source>
        <dbReference type="ARBA" id="ARBA00022490"/>
    </source>
</evidence>
<dbReference type="PRINTS" id="PR00368">
    <property type="entry name" value="FADPNR"/>
</dbReference>
<dbReference type="Gene3D" id="3.50.50.60">
    <property type="entry name" value="FAD/NAD(P)-binding domain"/>
    <property type="match status" value="2"/>
</dbReference>
<evidence type="ECO:0000256" key="6">
    <source>
        <dbReference type="ARBA" id="ARBA00016603"/>
    </source>
</evidence>
<keyword evidence="19" id="KW-1185">Reference proteome</keyword>
<dbReference type="InterPro" id="IPR050151">
    <property type="entry name" value="Class-I_Pyr_Nuc-Dis_Oxidored"/>
</dbReference>
<dbReference type="Gene3D" id="3.30.390.30">
    <property type="match status" value="1"/>
</dbReference>
<keyword evidence="11 14" id="KW-0560">Oxidoreductase</keyword>
<dbReference type="PIRSF" id="PIRSF000350">
    <property type="entry name" value="Mercury_reductase_MerA"/>
    <property type="match status" value="1"/>
</dbReference>
<dbReference type="GO" id="GO:0003957">
    <property type="term" value="F:NAD(P)+ transhydrogenase (Si-specific) activity"/>
    <property type="evidence" value="ECO:0007669"/>
    <property type="project" value="UniProtKB-UniRule"/>
</dbReference>
<keyword evidence="7 14" id="KW-0963">Cytoplasm</keyword>
<keyword evidence="10 14" id="KW-0521">NADP</keyword>
<evidence type="ECO:0000313" key="18">
    <source>
        <dbReference type="EMBL" id="KXO10285.1"/>
    </source>
</evidence>
<comment type="catalytic activity">
    <reaction evidence="1 14">
        <text>NAD(+) + NADPH = NADH + NADP(+)</text>
        <dbReference type="Rhea" id="RHEA:11692"/>
        <dbReference type="ChEBI" id="CHEBI:57540"/>
        <dbReference type="ChEBI" id="CHEBI:57783"/>
        <dbReference type="ChEBI" id="CHEBI:57945"/>
        <dbReference type="ChEBI" id="CHEBI:58349"/>
        <dbReference type="EC" id="1.6.1.1"/>
    </reaction>
</comment>
<evidence type="ECO:0000256" key="10">
    <source>
        <dbReference type="ARBA" id="ARBA00022857"/>
    </source>
</evidence>
<dbReference type="Proteomes" id="UP000070282">
    <property type="component" value="Unassembled WGS sequence"/>
</dbReference>
<dbReference type="GeneID" id="94723331"/>
<dbReference type="PATRIC" id="fig|1306954.6.peg.3771"/>
<evidence type="ECO:0000259" key="16">
    <source>
        <dbReference type="Pfam" id="PF02852"/>
    </source>
</evidence>
<dbReference type="PRINTS" id="PR00411">
    <property type="entry name" value="PNDRDTASEI"/>
</dbReference>
<evidence type="ECO:0000313" key="19">
    <source>
        <dbReference type="Proteomes" id="UP000070282"/>
    </source>
</evidence>
<keyword evidence="8 14" id="KW-0285">Flavoprotein</keyword>
<dbReference type="InterPro" id="IPR001100">
    <property type="entry name" value="Pyr_nuc-diS_OxRdtase"/>
</dbReference>
<protein>
    <recommendedName>
        <fullName evidence="6 14">Soluble pyridine nucleotide transhydrogenase</fullName>
        <shortName evidence="14">STH</shortName>
        <ecNumber evidence="5 14">1.6.1.1</ecNumber>
    </recommendedName>
    <alternativeName>
        <fullName evidence="13 14">NAD(P)(+) transhydrogenase [B-specific]</fullName>
    </alternativeName>
</protein>
<gene>
    <name evidence="14" type="primary">sthA</name>
    <name evidence="18" type="ORF">J122_1794</name>
</gene>
<dbReference type="PANTHER" id="PTHR22912:SF93">
    <property type="entry name" value="SOLUBLE PYRIDINE NUCLEOTIDE TRANSHYDROGENASE"/>
    <property type="match status" value="1"/>
</dbReference>
<evidence type="ECO:0000256" key="5">
    <source>
        <dbReference type="ARBA" id="ARBA00012772"/>
    </source>
</evidence>
<evidence type="ECO:0000256" key="1">
    <source>
        <dbReference type="ARBA" id="ARBA00001815"/>
    </source>
</evidence>
<dbReference type="GO" id="GO:0005829">
    <property type="term" value="C:cytosol"/>
    <property type="evidence" value="ECO:0007669"/>
    <property type="project" value="TreeGrafter"/>
</dbReference>
<dbReference type="EMBL" id="LOCO01000007">
    <property type="protein sequence ID" value="KXO10285.1"/>
    <property type="molecule type" value="Genomic_DNA"/>
</dbReference>
<evidence type="ECO:0000256" key="8">
    <source>
        <dbReference type="ARBA" id="ARBA00022630"/>
    </source>
</evidence>
<feature type="binding site" evidence="15">
    <location>
        <position position="268"/>
    </location>
    <ligand>
        <name>NAD(+)</name>
        <dbReference type="ChEBI" id="CHEBI:57540"/>
    </ligand>
</feature>
<sequence>MAEHHYDVVVIGAGPSGEGAAMNAAKHNKRVAIIEDKPTVGGNCTHWGTIPSKALRHSVKQIITFNTNQMFRDIGEPRWFSFPRVLQNAQKVIGKQVKLRTQFYSRNRVDLINGRASFVDTHRLEIRGNKSVETIHFKQAIIATGSRPYLPPDVDFRHHRIYNSDSILNLSHTPRTLIIYGAGVIGSEYASIFAGLGVKVDLINPGSRLLSFLDDEISDALSYHLRNNGVLVRHNEQYESVKGDDHGVVLSLQSGKKIRADAFLWCNGRSGNTENLGLENVGLVPNGRGQLAVDDHYRTEVDHIYAAGDVIGWPSLASAAYDQGRAASSDITQDEYFRYVDDVPTGIYTIPEISSVGKTERELTEAKVPYDVGQAFFKDLARAQITGEAVGMLKILFHRETREILGIHCFGDQAAEIVHIGQAIMNQKGEANSLNYFINTTFNYPTMAEAYRVAALNGLNRIF</sequence>
<dbReference type="Pfam" id="PF02852">
    <property type="entry name" value="Pyr_redox_dim"/>
    <property type="match status" value="1"/>
</dbReference>
<dbReference type="GO" id="GO:0050660">
    <property type="term" value="F:flavin adenine dinucleotide binding"/>
    <property type="evidence" value="ECO:0007669"/>
    <property type="project" value="TreeGrafter"/>
</dbReference>
<dbReference type="NCBIfam" id="NF003585">
    <property type="entry name" value="PRK05249.1"/>
    <property type="match status" value="1"/>
</dbReference>
<evidence type="ECO:0000256" key="12">
    <source>
        <dbReference type="ARBA" id="ARBA00023027"/>
    </source>
</evidence>
<dbReference type="PANTHER" id="PTHR22912">
    <property type="entry name" value="DISULFIDE OXIDOREDUCTASE"/>
    <property type="match status" value="1"/>
</dbReference>
<proteinExistence type="inferred from homology"/>
<comment type="caution">
    <text evidence="18">The sequence shown here is derived from an EMBL/GenBank/DDBJ whole genome shotgun (WGS) entry which is preliminary data.</text>
</comment>
<organism evidence="18 19">
    <name type="scientific">Marinobacter excellens LAMA 842</name>
    <dbReference type="NCBI Taxonomy" id="1306954"/>
    <lineage>
        <taxon>Bacteria</taxon>
        <taxon>Pseudomonadati</taxon>
        <taxon>Pseudomonadota</taxon>
        <taxon>Gammaproteobacteria</taxon>
        <taxon>Pseudomonadales</taxon>
        <taxon>Marinobacteraceae</taxon>
        <taxon>Marinobacter</taxon>
    </lineage>
</organism>
<keyword evidence="12 14" id="KW-0520">NAD</keyword>
<feature type="binding site" evidence="15">
    <location>
        <position position="309"/>
    </location>
    <ligand>
        <name>FAD</name>
        <dbReference type="ChEBI" id="CHEBI:57692"/>
    </ligand>
</feature>
<feature type="binding site" evidence="15">
    <location>
        <begin position="181"/>
        <end position="188"/>
    </location>
    <ligand>
        <name>NAD(+)</name>
        <dbReference type="ChEBI" id="CHEBI:57540"/>
    </ligand>
</feature>
<feature type="domain" description="Pyridine nucleotide-disulphide oxidoreductase dimerisation" evidence="16">
    <location>
        <begin position="343"/>
        <end position="454"/>
    </location>
</feature>
<keyword evidence="9 14" id="KW-0274">FAD</keyword>
<evidence type="ECO:0000256" key="3">
    <source>
        <dbReference type="ARBA" id="ARBA00004496"/>
    </source>
</evidence>
<evidence type="ECO:0000256" key="4">
    <source>
        <dbReference type="ARBA" id="ARBA00007532"/>
    </source>
</evidence>
<comment type="similarity">
    <text evidence="4 14">Belongs to the class-I pyridine nucleotide-disulfide oxidoreductase family.</text>
</comment>
<dbReference type="InterPro" id="IPR022962">
    <property type="entry name" value="STH_gammaproteobact"/>
</dbReference>
<name>A0A137SCW1_9GAMM</name>
<keyword evidence="15" id="KW-0547">Nucleotide-binding</keyword>
<evidence type="ECO:0000256" key="14">
    <source>
        <dbReference type="HAMAP-Rule" id="MF_00247"/>
    </source>
</evidence>
<feature type="binding site" evidence="15">
    <location>
        <position position="53"/>
    </location>
    <ligand>
        <name>FAD</name>
        <dbReference type="ChEBI" id="CHEBI:57692"/>
    </ligand>
</feature>
<feature type="binding site" evidence="15">
    <location>
        <begin position="144"/>
        <end position="146"/>
    </location>
    <ligand>
        <name>FAD</name>
        <dbReference type="ChEBI" id="CHEBI:57692"/>
    </ligand>
</feature>